<feature type="compositionally biased region" description="Low complexity" evidence="3">
    <location>
        <begin position="367"/>
        <end position="382"/>
    </location>
</feature>
<dbReference type="PANTHER" id="PTHR22881:SF27">
    <property type="entry name" value="BROMODOMAIN CONTAINING 7_9"/>
    <property type="match status" value="1"/>
</dbReference>
<dbReference type="SMART" id="SM00297">
    <property type="entry name" value="BROMO"/>
    <property type="match status" value="1"/>
</dbReference>
<dbReference type="GO" id="GO:0006325">
    <property type="term" value="P:chromatin organization"/>
    <property type="evidence" value="ECO:0007669"/>
    <property type="project" value="UniProtKB-ARBA"/>
</dbReference>
<dbReference type="EMBL" id="JABBWD010000075">
    <property type="protein sequence ID" value="KAG1769053.1"/>
    <property type="molecule type" value="Genomic_DNA"/>
</dbReference>
<dbReference type="PRINTS" id="PR00503">
    <property type="entry name" value="BROMODOMAIN"/>
</dbReference>
<accession>A0A9P6ZK90</accession>
<gene>
    <name evidence="5" type="ORF">EV702DRAFT_1142718</name>
</gene>
<evidence type="ECO:0000313" key="6">
    <source>
        <dbReference type="Proteomes" id="UP000714275"/>
    </source>
</evidence>
<dbReference type="GO" id="GO:0006357">
    <property type="term" value="P:regulation of transcription by RNA polymerase II"/>
    <property type="evidence" value="ECO:0007669"/>
    <property type="project" value="TreeGrafter"/>
</dbReference>
<evidence type="ECO:0000256" key="1">
    <source>
        <dbReference type="ARBA" id="ARBA00023117"/>
    </source>
</evidence>
<dbReference type="PANTHER" id="PTHR22881">
    <property type="entry name" value="BROMODOMAIN CONTAINING PROTEIN"/>
    <property type="match status" value="1"/>
</dbReference>
<evidence type="ECO:0000259" key="4">
    <source>
        <dbReference type="PROSITE" id="PS50014"/>
    </source>
</evidence>
<dbReference type="Proteomes" id="UP000714275">
    <property type="component" value="Unassembled WGS sequence"/>
</dbReference>
<evidence type="ECO:0000313" key="5">
    <source>
        <dbReference type="EMBL" id="KAG1769053.1"/>
    </source>
</evidence>
<evidence type="ECO:0000256" key="3">
    <source>
        <dbReference type="SAM" id="MobiDB-lite"/>
    </source>
</evidence>
<name>A0A9P6ZK90_9AGAM</name>
<evidence type="ECO:0000256" key="2">
    <source>
        <dbReference type="PROSITE-ProRule" id="PRU00035"/>
    </source>
</evidence>
<comment type="caution">
    <text evidence="5">The sequence shown here is derived from an EMBL/GenBank/DDBJ whole genome shotgun (WGS) entry which is preliminary data.</text>
</comment>
<reference evidence="5" key="1">
    <citation type="journal article" date="2020" name="New Phytol.">
        <title>Comparative genomics reveals dynamic genome evolution in host specialist ectomycorrhizal fungi.</title>
        <authorList>
            <person name="Lofgren L.A."/>
            <person name="Nguyen N.H."/>
            <person name="Vilgalys R."/>
            <person name="Ruytinx J."/>
            <person name="Liao H.L."/>
            <person name="Branco S."/>
            <person name="Kuo A."/>
            <person name="LaButti K."/>
            <person name="Lipzen A."/>
            <person name="Andreopoulos W."/>
            <person name="Pangilinan J."/>
            <person name="Riley R."/>
            <person name="Hundley H."/>
            <person name="Na H."/>
            <person name="Barry K."/>
            <person name="Grigoriev I.V."/>
            <person name="Stajich J.E."/>
            <person name="Kennedy P.G."/>
        </authorList>
    </citation>
    <scope>NUCLEOTIDE SEQUENCE</scope>
    <source>
        <strain evidence="5">DOB743</strain>
    </source>
</reference>
<keyword evidence="1 2" id="KW-0103">Bromodomain</keyword>
<protein>
    <recommendedName>
        <fullName evidence="4">Bromo domain-containing protein</fullName>
    </recommendedName>
</protein>
<feature type="region of interest" description="Disordered" evidence="3">
    <location>
        <begin position="1"/>
        <end position="28"/>
    </location>
</feature>
<dbReference type="PROSITE" id="PS50014">
    <property type="entry name" value="BROMODOMAIN_2"/>
    <property type="match status" value="1"/>
</dbReference>
<feature type="compositionally biased region" description="Polar residues" evidence="3">
    <location>
        <begin position="341"/>
        <end position="353"/>
    </location>
</feature>
<feature type="region of interest" description="Disordered" evidence="3">
    <location>
        <begin position="205"/>
        <end position="248"/>
    </location>
</feature>
<dbReference type="GO" id="GO:0005634">
    <property type="term" value="C:nucleus"/>
    <property type="evidence" value="ECO:0007669"/>
    <property type="project" value="TreeGrafter"/>
</dbReference>
<feature type="domain" description="Bromo" evidence="4">
    <location>
        <begin position="89"/>
        <end position="159"/>
    </location>
</feature>
<feature type="compositionally biased region" description="Polar residues" evidence="3">
    <location>
        <begin position="14"/>
        <end position="28"/>
    </location>
</feature>
<feature type="region of interest" description="Disordered" evidence="3">
    <location>
        <begin position="338"/>
        <end position="418"/>
    </location>
</feature>
<keyword evidence="6" id="KW-1185">Reference proteome</keyword>
<proteinExistence type="predicted"/>
<dbReference type="InterPro" id="IPR036427">
    <property type="entry name" value="Bromodomain-like_sf"/>
</dbReference>
<dbReference type="InterPro" id="IPR001487">
    <property type="entry name" value="Bromodomain"/>
</dbReference>
<dbReference type="OrthoDB" id="21449at2759"/>
<dbReference type="SUPFAM" id="SSF47370">
    <property type="entry name" value="Bromodomain"/>
    <property type="match status" value="1"/>
</dbReference>
<feature type="compositionally biased region" description="Acidic residues" evidence="3">
    <location>
        <begin position="1"/>
        <end position="13"/>
    </location>
</feature>
<feature type="compositionally biased region" description="Low complexity" evidence="3">
    <location>
        <begin position="220"/>
        <end position="234"/>
    </location>
</feature>
<sequence length="696" mass="76885">MDDFDYFAADEDGASTSQSTIETRQNSHVPSGITLVLPSLKAIKAAKMGKKSKLKNLSSMQDAEVKKAPRPMKLKPLKEVLAKLIVQLKKKDDYAFFISPVDPSRVQGYAEMIKHPMDLGTMSTKVARGKYRSLEEFTTDFRLVVTNAKIFNPPGTIYHTEADRLEVWGLDHIAKASAHVIEYETDWNIDVEQDEDAALNIDEDDDHVTASTPPRDIEGSQVAASPAPSSVPQQYIRRGPRGPYKKGASMGILEGIDAEGRLPGSKDGVGAFPPGSDWAEMMIALKIKGKRYRTKKERLRIEKEGLPHLHDGSLDYTEMEDSFSLLNVLVPEPLFKPQLNPLHTSPQANNTTQPPFPGPVNVPSTRPSPSLATLAASTSQSTLRRRHWTIARNASTRAKLKEKEDEEPQSTESLRDPFPSDFGSFAALGAELGASACSEERLATSIRASIENRPIKRSLKAGVDSEYWTDEKAEEAWDYVRDVVYGGVNGFAYVRSIAEFVRPPEEISHQTEHTHPLGTSVARYVEQHLVDVVTRGRHELLCTTAAYLHSVLKEPLEPAMEAQMAASLTFRPTVFRLIQALQHEQLDMAALIRSPDELEKAGLGELGISEGPAVLEQALECAVQSLEELDRKVQQNDGVKVEEDDAMDIDRAEEDPVAKKLRLTLLALAKRAPLDKIAPLPAALVPAHIRKIVPTI</sequence>
<dbReference type="Gene3D" id="1.20.920.10">
    <property type="entry name" value="Bromodomain-like"/>
    <property type="match status" value="1"/>
</dbReference>
<dbReference type="Pfam" id="PF00439">
    <property type="entry name" value="Bromodomain"/>
    <property type="match status" value="1"/>
</dbReference>
<dbReference type="InterPro" id="IPR051831">
    <property type="entry name" value="Bromodomain_contain_prot"/>
</dbReference>
<dbReference type="AlphaFoldDB" id="A0A9P6ZK90"/>
<organism evidence="5 6">
    <name type="scientific">Suillus placidus</name>
    <dbReference type="NCBI Taxonomy" id="48579"/>
    <lineage>
        <taxon>Eukaryota</taxon>
        <taxon>Fungi</taxon>
        <taxon>Dikarya</taxon>
        <taxon>Basidiomycota</taxon>
        <taxon>Agaricomycotina</taxon>
        <taxon>Agaricomycetes</taxon>
        <taxon>Agaricomycetidae</taxon>
        <taxon>Boletales</taxon>
        <taxon>Suillineae</taxon>
        <taxon>Suillaceae</taxon>
        <taxon>Suillus</taxon>
    </lineage>
</organism>